<dbReference type="GO" id="GO:0005886">
    <property type="term" value="C:plasma membrane"/>
    <property type="evidence" value="ECO:0007669"/>
    <property type="project" value="UniProtKB-SubCell"/>
</dbReference>
<dbReference type="PANTHER" id="PTHR43394">
    <property type="entry name" value="ATP-DEPENDENT PERMEASE MDL1, MITOCHONDRIAL"/>
    <property type="match status" value="1"/>
</dbReference>
<dbReference type="InterPro" id="IPR036640">
    <property type="entry name" value="ABC1_TM_sf"/>
</dbReference>
<feature type="domain" description="ABC transmembrane type-1" evidence="10">
    <location>
        <begin position="43"/>
        <end position="321"/>
    </location>
</feature>
<dbReference type="InterPro" id="IPR027417">
    <property type="entry name" value="P-loop_NTPase"/>
</dbReference>
<keyword evidence="3 8" id="KW-0812">Transmembrane</keyword>
<dbReference type="SUPFAM" id="SSF90123">
    <property type="entry name" value="ABC transporter transmembrane region"/>
    <property type="match status" value="1"/>
</dbReference>
<feature type="domain" description="ABC transporter" evidence="9">
    <location>
        <begin position="360"/>
        <end position="594"/>
    </location>
</feature>
<accession>A0A0P9EAG7</accession>
<dbReference type="PROSITE" id="PS00211">
    <property type="entry name" value="ABC_TRANSPORTER_1"/>
    <property type="match status" value="1"/>
</dbReference>
<dbReference type="InterPro" id="IPR003593">
    <property type="entry name" value="AAA+_ATPase"/>
</dbReference>
<dbReference type="InterPro" id="IPR017871">
    <property type="entry name" value="ABC_transporter-like_CS"/>
</dbReference>
<dbReference type="InterPro" id="IPR039421">
    <property type="entry name" value="Type_1_exporter"/>
</dbReference>
<protein>
    <recommendedName>
        <fullName evidence="13">ABC transporter ATP-binding protein</fullName>
    </recommendedName>
</protein>
<evidence type="ECO:0000256" key="8">
    <source>
        <dbReference type="SAM" id="Phobius"/>
    </source>
</evidence>
<evidence type="ECO:0000313" key="11">
    <source>
        <dbReference type="EMBL" id="KPV39328.1"/>
    </source>
</evidence>
<dbReference type="SMART" id="SM00382">
    <property type="entry name" value="AAA"/>
    <property type="match status" value="1"/>
</dbReference>
<evidence type="ECO:0000256" key="6">
    <source>
        <dbReference type="ARBA" id="ARBA00022989"/>
    </source>
</evidence>
<dbReference type="InterPro" id="IPR003439">
    <property type="entry name" value="ABC_transporter-like_ATP-bd"/>
</dbReference>
<dbReference type="OrthoDB" id="1240423at2"/>
<comment type="similarity">
    <text evidence="2">Belongs to the ABC transporter superfamily.</text>
</comment>
<keyword evidence="6 8" id="KW-1133">Transmembrane helix</keyword>
<comment type="subcellular location">
    <subcellularLocation>
        <location evidence="1">Cell membrane</location>
        <topology evidence="1">Multi-pass membrane protein</topology>
    </subcellularLocation>
</comment>
<dbReference type="STRING" id="471514.AN477_22810"/>
<dbReference type="FunFam" id="3.40.50.300:FF:000218">
    <property type="entry name" value="Multidrug ABC transporter ATP-binding protein"/>
    <property type="match status" value="1"/>
</dbReference>
<feature type="transmembrane region" description="Helical" evidence="8">
    <location>
        <begin position="264"/>
        <end position="286"/>
    </location>
</feature>
<evidence type="ECO:0000313" key="12">
    <source>
        <dbReference type="Proteomes" id="UP000050482"/>
    </source>
</evidence>
<dbReference type="PATRIC" id="fig|471514.4.peg.2095"/>
<feature type="transmembrane region" description="Helical" evidence="8">
    <location>
        <begin position="154"/>
        <end position="172"/>
    </location>
</feature>
<dbReference type="Proteomes" id="UP000050482">
    <property type="component" value="Unassembled WGS sequence"/>
</dbReference>
<dbReference type="RefSeq" id="WP_054971482.1">
    <property type="nucleotide sequence ID" value="NZ_LJCO01000107.1"/>
</dbReference>
<feature type="transmembrane region" description="Helical" evidence="8">
    <location>
        <begin position="38"/>
        <end position="59"/>
    </location>
</feature>
<dbReference type="SUPFAM" id="SSF52540">
    <property type="entry name" value="P-loop containing nucleoside triphosphate hydrolases"/>
    <property type="match status" value="1"/>
</dbReference>
<feature type="transmembrane region" description="Helical" evidence="8">
    <location>
        <begin position="79"/>
        <end position="99"/>
    </location>
</feature>
<dbReference type="Pfam" id="PF00664">
    <property type="entry name" value="ABC_membrane"/>
    <property type="match status" value="1"/>
</dbReference>
<comment type="caution">
    <text evidence="11">The sequence shown here is derived from an EMBL/GenBank/DDBJ whole genome shotgun (WGS) entry which is preliminary data.</text>
</comment>
<dbReference type="Pfam" id="PF00005">
    <property type="entry name" value="ABC_tran"/>
    <property type="match status" value="1"/>
</dbReference>
<keyword evidence="5" id="KW-0067">ATP-binding</keyword>
<evidence type="ECO:0000259" key="10">
    <source>
        <dbReference type="PROSITE" id="PS50929"/>
    </source>
</evidence>
<proteinExistence type="inferred from homology"/>
<dbReference type="PROSITE" id="PS50893">
    <property type="entry name" value="ABC_TRANSPORTER_2"/>
    <property type="match status" value="1"/>
</dbReference>
<feature type="transmembrane region" description="Helical" evidence="8">
    <location>
        <begin position="178"/>
        <end position="196"/>
    </location>
</feature>
<evidence type="ECO:0000256" key="7">
    <source>
        <dbReference type="ARBA" id="ARBA00023136"/>
    </source>
</evidence>
<dbReference type="CDD" id="cd18552">
    <property type="entry name" value="ABC_6TM_MsbA_like"/>
    <property type="match status" value="1"/>
</dbReference>
<evidence type="ECO:0000256" key="1">
    <source>
        <dbReference type="ARBA" id="ARBA00004651"/>
    </source>
</evidence>
<dbReference type="PROSITE" id="PS50929">
    <property type="entry name" value="ABC_TM1F"/>
    <property type="match status" value="1"/>
</dbReference>
<organism evidence="11 12">
    <name type="scientific">Alicyclobacillus ferrooxydans</name>
    <dbReference type="NCBI Taxonomy" id="471514"/>
    <lineage>
        <taxon>Bacteria</taxon>
        <taxon>Bacillati</taxon>
        <taxon>Bacillota</taxon>
        <taxon>Bacilli</taxon>
        <taxon>Bacillales</taxon>
        <taxon>Alicyclobacillaceae</taxon>
        <taxon>Alicyclobacillus</taxon>
    </lineage>
</organism>
<dbReference type="GO" id="GO:0015421">
    <property type="term" value="F:ABC-type oligopeptide transporter activity"/>
    <property type="evidence" value="ECO:0007669"/>
    <property type="project" value="TreeGrafter"/>
</dbReference>
<dbReference type="GO" id="GO:0005524">
    <property type="term" value="F:ATP binding"/>
    <property type="evidence" value="ECO:0007669"/>
    <property type="project" value="UniProtKB-KW"/>
</dbReference>
<dbReference type="Gene3D" id="1.20.1560.10">
    <property type="entry name" value="ABC transporter type 1, transmembrane domain"/>
    <property type="match status" value="1"/>
</dbReference>
<keyword evidence="12" id="KW-1185">Reference proteome</keyword>
<evidence type="ECO:0000259" key="9">
    <source>
        <dbReference type="PROSITE" id="PS50893"/>
    </source>
</evidence>
<sequence>MQGVGQLLLVLSKKWDGLKYTRTHFHMLRPYAIRYWRAYAYQVIFIFLQTAITLFNAWFLKGVTEAAVQHELSKLEWLIVASLIVSVLSSVATYWNNYFSFMTTNKTSRDVMQALYQRTLQLPVSVFSQYHSGDLVSRVTNDVKTAVGSIGGQLLNLFRLPLTAGAAFFYLLKLNPKFAMICLSFGPIALCAGLILSKLLRRNSKQIQDYYGKMHGFLNESFAGHIVVRTFGLQGMFRQKFIHDLHDLLRLEQREVKLRGRFQIISQLGATAAFLICMGLGGYYVAQGSMSIGSLLAFVTLMYQLMAPFTEMGTQFGNFQRSLAAGERVWKLFEEPVEWDTHSDAPELSQALPISLNHSVTLANVSFSYDGETNVIHSLNLSVPAGKVVALVGPSGAGKSTLLNLLLGFYRPTSGRIYFDERPTELLNPTELRSFLTYVQQDTYLFSGTVRQNLLYGNPNASELAMVRAAKDANMHDFILSLPEGYDTEIGERGMRLSGGQKQRIAIARAILKDAPILLLDEATSALDMETEYAVKQALDRLMKNRTTIVVAHRLTTIHHADLIVVLDKGRVVEQGQHHELLRNNELYARLYQMQFIDNEQTQARLQTNP</sequence>
<reference evidence="11 12" key="1">
    <citation type="submission" date="2015-09" db="EMBL/GenBank/DDBJ databases">
        <title>Draft genome sequence of Alicyclobacillus ferrooxydans DSM 22381.</title>
        <authorList>
            <person name="Hemp J."/>
        </authorList>
    </citation>
    <scope>NUCLEOTIDE SEQUENCE [LARGE SCALE GENOMIC DNA]</scope>
    <source>
        <strain evidence="11 12">TC-34</strain>
    </source>
</reference>
<dbReference type="InterPro" id="IPR011527">
    <property type="entry name" value="ABC1_TM_dom"/>
</dbReference>
<keyword evidence="4" id="KW-0547">Nucleotide-binding</keyword>
<name>A0A0P9EAG7_9BACL</name>
<evidence type="ECO:0000256" key="3">
    <source>
        <dbReference type="ARBA" id="ARBA00022692"/>
    </source>
</evidence>
<dbReference type="Gene3D" id="3.40.50.300">
    <property type="entry name" value="P-loop containing nucleotide triphosphate hydrolases"/>
    <property type="match status" value="1"/>
</dbReference>
<keyword evidence="7 8" id="KW-0472">Membrane</keyword>
<evidence type="ECO:0008006" key="13">
    <source>
        <dbReference type="Google" id="ProtNLM"/>
    </source>
</evidence>
<dbReference type="AlphaFoldDB" id="A0A0P9EAG7"/>
<dbReference type="GO" id="GO:0016887">
    <property type="term" value="F:ATP hydrolysis activity"/>
    <property type="evidence" value="ECO:0007669"/>
    <property type="project" value="InterPro"/>
</dbReference>
<evidence type="ECO:0000256" key="5">
    <source>
        <dbReference type="ARBA" id="ARBA00022840"/>
    </source>
</evidence>
<gene>
    <name evidence="11" type="ORF">AN477_22810</name>
</gene>
<evidence type="ECO:0000256" key="4">
    <source>
        <dbReference type="ARBA" id="ARBA00022741"/>
    </source>
</evidence>
<dbReference type="EMBL" id="LJCO01000107">
    <property type="protein sequence ID" value="KPV39328.1"/>
    <property type="molecule type" value="Genomic_DNA"/>
</dbReference>
<dbReference type="PANTHER" id="PTHR43394:SF1">
    <property type="entry name" value="ATP-BINDING CASSETTE SUB-FAMILY B MEMBER 10, MITOCHONDRIAL"/>
    <property type="match status" value="1"/>
</dbReference>
<evidence type="ECO:0000256" key="2">
    <source>
        <dbReference type="ARBA" id="ARBA00005417"/>
    </source>
</evidence>